<accession>A0A9N9NIM8</accession>
<evidence type="ECO:0000313" key="3">
    <source>
        <dbReference type="Proteomes" id="UP000789342"/>
    </source>
</evidence>
<keyword evidence="3" id="KW-1185">Reference proteome</keyword>
<feature type="region of interest" description="Disordered" evidence="1">
    <location>
        <begin position="1"/>
        <end position="83"/>
    </location>
</feature>
<name>A0A9N9NIM8_9GLOM</name>
<comment type="caution">
    <text evidence="2">The sequence shown here is derived from an EMBL/GenBank/DDBJ whole genome shotgun (WGS) entry which is preliminary data.</text>
</comment>
<dbReference type="AlphaFoldDB" id="A0A9N9NIM8"/>
<feature type="non-terminal residue" evidence="2">
    <location>
        <position position="1"/>
    </location>
</feature>
<feature type="non-terminal residue" evidence="2">
    <location>
        <position position="83"/>
    </location>
</feature>
<organism evidence="2 3">
    <name type="scientific">Acaulospora morrowiae</name>
    <dbReference type="NCBI Taxonomy" id="94023"/>
    <lineage>
        <taxon>Eukaryota</taxon>
        <taxon>Fungi</taxon>
        <taxon>Fungi incertae sedis</taxon>
        <taxon>Mucoromycota</taxon>
        <taxon>Glomeromycotina</taxon>
        <taxon>Glomeromycetes</taxon>
        <taxon>Diversisporales</taxon>
        <taxon>Acaulosporaceae</taxon>
        <taxon>Acaulospora</taxon>
    </lineage>
</organism>
<dbReference type="EMBL" id="CAJVPV010028363">
    <property type="protein sequence ID" value="CAG8736302.1"/>
    <property type="molecule type" value="Genomic_DNA"/>
</dbReference>
<proteinExistence type="predicted"/>
<evidence type="ECO:0000313" key="2">
    <source>
        <dbReference type="EMBL" id="CAG8736302.1"/>
    </source>
</evidence>
<dbReference type="Proteomes" id="UP000789342">
    <property type="component" value="Unassembled WGS sequence"/>
</dbReference>
<protein>
    <submittedName>
        <fullName evidence="2">10512_t:CDS:1</fullName>
    </submittedName>
</protein>
<gene>
    <name evidence="2" type="ORF">AMORRO_LOCUS14399</name>
</gene>
<sequence length="83" mass="9529">RNNIRSRETTPYPVQKPTRKQEKPAMEQATKTQQKPTQTETENRWSQMVKKELGETSTSTLNTPEGKAQNKEKQTEATQAPKN</sequence>
<reference evidence="2" key="1">
    <citation type="submission" date="2021-06" db="EMBL/GenBank/DDBJ databases">
        <authorList>
            <person name="Kallberg Y."/>
            <person name="Tangrot J."/>
            <person name="Rosling A."/>
        </authorList>
    </citation>
    <scope>NUCLEOTIDE SEQUENCE</scope>
    <source>
        <strain evidence="2">CL551</strain>
    </source>
</reference>
<feature type="compositionally biased region" description="Low complexity" evidence="1">
    <location>
        <begin position="27"/>
        <end position="40"/>
    </location>
</feature>
<evidence type="ECO:0000256" key="1">
    <source>
        <dbReference type="SAM" id="MobiDB-lite"/>
    </source>
</evidence>